<evidence type="ECO:0000313" key="3">
    <source>
        <dbReference type="EMBL" id="EPE37042.1"/>
    </source>
</evidence>
<dbReference type="KEGG" id="glz:GLAREA_09205"/>
<evidence type="ECO:0000313" key="4">
    <source>
        <dbReference type="Proteomes" id="UP000016922"/>
    </source>
</evidence>
<organism evidence="3 4">
    <name type="scientific">Glarea lozoyensis (strain ATCC 20868 / MF5171)</name>
    <dbReference type="NCBI Taxonomy" id="1116229"/>
    <lineage>
        <taxon>Eukaryota</taxon>
        <taxon>Fungi</taxon>
        <taxon>Dikarya</taxon>
        <taxon>Ascomycota</taxon>
        <taxon>Pezizomycotina</taxon>
        <taxon>Leotiomycetes</taxon>
        <taxon>Helotiales</taxon>
        <taxon>Helotiaceae</taxon>
        <taxon>Glarea</taxon>
    </lineage>
</organism>
<accession>S3DF48</accession>
<feature type="domain" description="2EXR" evidence="2">
    <location>
        <begin position="26"/>
        <end position="112"/>
    </location>
</feature>
<proteinExistence type="predicted"/>
<sequence length="279" mass="32505">MSSLSQKNTNNNTNGFRLAEGDLSTFHCFSKLHIELRLMIWKQACNSPRLVEILYSRRSTEKNPSNTPVPGLLHANRQARLEGLKVYQLLLGYRYKDLRKYKETYMNWEVDHVLLQPDHLHYQGYMKKPLIHADFQKCRHLVLSDCDFYHLMEPDLMGTGWDNPNKTPGYAGTVKLSSLKTLTILMAACHGMWGEKDFPVEATKRYFKNVVQTLRHCKDPPADDIYVALKIIPLFKAKYPEVETRVGILKGEEGYRLIRTRRTKSSNRPRKSRTHNRSH</sequence>
<dbReference type="Pfam" id="PF20150">
    <property type="entry name" value="2EXR"/>
    <property type="match status" value="1"/>
</dbReference>
<keyword evidence="4" id="KW-1185">Reference proteome</keyword>
<dbReference type="HOGENOM" id="CLU_973337_0_0_1"/>
<feature type="region of interest" description="Disordered" evidence="1">
    <location>
        <begin position="259"/>
        <end position="279"/>
    </location>
</feature>
<dbReference type="GeneID" id="19468253"/>
<gene>
    <name evidence="3" type="ORF">GLAREA_09205</name>
</gene>
<evidence type="ECO:0000259" key="2">
    <source>
        <dbReference type="Pfam" id="PF20150"/>
    </source>
</evidence>
<dbReference type="EMBL" id="KE145352">
    <property type="protein sequence ID" value="EPE37042.1"/>
    <property type="molecule type" value="Genomic_DNA"/>
</dbReference>
<reference evidence="3 4" key="1">
    <citation type="journal article" date="2013" name="BMC Genomics">
        <title>Genomics-driven discovery of the pneumocandin biosynthetic gene cluster in the fungus Glarea lozoyensis.</title>
        <authorList>
            <person name="Chen L."/>
            <person name="Yue Q."/>
            <person name="Zhang X."/>
            <person name="Xiang M."/>
            <person name="Wang C."/>
            <person name="Li S."/>
            <person name="Che Y."/>
            <person name="Ortiz-Lopez F.J."/>
            <person name="Bills G.F."/>
            <person name="Liu X."/>
            <person name="An Z."/>
        </authorList>
    </citation>
    <scope>NUCLEOTIDE SEQUENCE [LARGE SCALE GENOMIC DNA]</scope>
    <source>
        <strain evidence="4">ATCC 20868 / MF5171</strain>
    </source>
</reference>
<dbReference type="PANTHER" id="PTHR35910:SF6">
    <property type="entry name" value="2EXR DOMAIN-CONTAINING PROTEIN"/>
    <property type="match status" value="1"/>
</dbReference>
<dbReference type="OrthoDB" id="3473305at2759"/>
<protein>
    <recommendedName>
        <fullName evidence="2">2EXR domain-containing protein</fullName>
    </recommendedName>
</protein>
<dbReference type="InterPro" id="IPR045518">
    <property type="entry name" value="2EXR"/>
</dbReference>
<dbReference type="AlphaFoldDB" id="S3DF48"/>
<evidence type="ECO:0000256" key="1">
    <source>
        <dbReference type="SAM" id="MobiDB-lite"/>
    </source>
</evidence>
<dbReference type="PANTHER" id="PTHR35910">
    <property type="entry name" value="2EXR DOMAIN-CONTAINING PROTEIN"/>
    <property type="match status" value="1"/>
</dbReference>
<name>S3DF48_GLAL2</name>
<dbReference type="Proteomes" id="UP000016922">
    <property type="component" value="Unassembled WGS sequence"/>
</dbReference>
<dbReference type="RefSeq" id="XP_008076357.1">
    <property type="nucleotide sequence ID" value="XM_008078166.1"/>
</dbReference>